<evidence type="ECO:0000256" key="7">
    <source>
        <dbReference type="SAM" id="MobiDB-lite"/>
    </source>
</evidence>
<dbReference type="InterPro" id="IPR031782">
    <property type="entry name" value="LIP1_N"/>
</dbReference>
<evidence type="ECO:0000259" key="8">
    <source>
        <dbReference type="Pfam" id="PF15904"/>
    </source>
</evidence>
<feature type="compositionally biased region" description="Basic and acidic residues" evidence="7">
    <location>
        <begin position="860"/>
        <end position="875"/>
    </location>
</feature>
<dbReference type="InterPro" id="IPR057292">
    <property type="entry name" value="PH_S11IP"/>
</dbReference>
<keyword evidence="13" id="KW-1185">Reference proteome</keyword>
<protein>
    <recommendedName>
        <fullName evidence="3">Serine/threonine-protein kinase 11-interacting protein</fullName>
    </recommendedName>
</protein>
<organism evidence="12 13">
    <name type="scientific">Branchiostoma lanceolatum</name>
    <name type="common">Common lancelet</name>
    <name type="synonym">Amphioxus lanceolatum</name>
    <dbReference type="NCBI Taxonomy" id="7740"/>
    <lineage>
        <taxon>Eukaryota</taxon>
        <taxon>Metazoa</taxon>
        <taxon>Chordata</taxon>
        <taxon>Cephalochordata</taxon>
        <taxon>Leptocardii</taxon>
        <taxon>Amphioxiformes</taxon>
        <taxon>Branchiostomatidae</taxon>
        <taxon>Branchiostoma</taxon>
    </lineage>
</organism>
<feature type="region of interest" description="Disordered" evidence="7">
    <location>
        <begin position="690"/>
        <end position="947"/>
    </location>
</feature>
<feature type="compositionally biased region" description="Polar residues" evidence="7">
    <location>
        <begin position="481"/>
        <end position="502"/>
    </location>
</feature>
<dbReference type="InterPro" id="IPR057676">
    <property type="entry name" value="PH_S11IP_C"/>
</dbReference>
<evidence type="ECO:0000259" key="10">
    <source>
        <dbReference type="Pfam" id="PF25357"/>
    </source>
</evidence>
<dbReference type="GO" id="GO:0005737">
    <property type="term" value="C:cytoplasm"/>
    <property type="evidence" value="ECO:0007669"/>
    <property type="project" value="UniProtKB-SubCell"/>
</dbReference>
<evidence type="ECO:0000256" key="2">
    <source>
        <dbReference type="ARBA" id="ARBA00008771"/>
    </source>
</evidence>
<dbReference type="SMART" id="SM00369">
    <property type="entry name" value="LRR_TYP"/>
    <property type="match status" value="2"/>
</dbReference>
<gene>
    <name evidence="12" type="primary">STK11IP</name>
    <name evidence="12" type="ORF">BLAG_LOCUS5325</name>
</gene>
<dbReference type="FunFam" id="3.80.10.10:FF:000658">
    <property type="entry name" value="Serine/threonine-protein kinase 11-interacting protein"/>
    <property type="match status" value="1"/>
</dbReference>
<dbReference type="OrthoDB" id="7451790at2759"/>
<feature type="compositionally biased region" description="Polar residues" evidence="7">
    <location>
        <begin position="933"/>
        <end position="947"/>
    </location>
</feature>
<feature type="region of interest" description="Disordered" evidence="7">
    <location>
        <begin position="362"/>
        <end position="410"/>
    </location>
</feature>
<evidence type="ECO:0000313" key="13">
    <source>
        <dbReference type="Proteomes" id="UP000838412"/>
    </source>
</evidence>
<sequence length="1487" mass="164863">MTLQRRDKDRDFIAELANLLRENAEGILDGSSKLSLTSSSVCYLNECFDRVCEGDRNQGFEVVRAQVTNSRVYSDIQLLFDLVQKTLSLKLVLSSTTLQGGVRVARFRSLTTLEIKRVPIHLVVGLQVLRSQLQFLICSRCITRLQDVFATCGGDSSMPLSWPELHTVNMSYNSLERLDDSLRLLQQVTVLDLSHNSIKVTGKHLEYLPSLTHLNLGYNQLEAVPTLSITARTKLQSLILKNNNLDNIEGVESFHKLHELDLSNNCLYDHSMLEPLSFLNFLHMLSLYGNPLSFHPTHRQQTARHLSPITGMQEMILDGKKLTREEINLLPKRNVPGDQTEVRYASRVYTVESDMSEWETSTSLAWSKAPRTRKSGRKVRNAAISDTEGEVTSPENSRDDLDQTREEMEAMREQLGPDWLVASQLPTRSAEPDATSNQISEDVPPSTTKTVTTAQIHVSSEDISPESVPSTQTDEVEESSTSDIYGAGASTTSSAGQPLSRQVSRDVFGARDRIRRFSEQSNDSHSESQPFLVKHKEDSDNGYFFVIIREKFIVEKDLDGRIMDKLETSCLKTVERGQGVIQEDDGQYPVVSLVFDYVRKDRQKREYVLIDDDPEQSCQVLLGLLEPIMETNLSLKLTKQYQCLKCSSKFSQGQAKVTVLTKDDRVEEVIICPSCQSNMIVQLESQPALSSSVPGSKSMYSTSVPIGGTEEGTRSRSGSSVVGSLSSFDRGSPAATSSPWKHDRKSPQGEPDSSDYGTSENTPTTTPHKSSNKDFLSSESLQGSYTSEGTIVDISRAKTPVADLSQNLKISQETKSAVTEVSDSSPKKSERSVDFDDSNDSVLARRKSRSGKSKKSSKAKVVEIGETEKSKKSDNLKLPVQESASHVKQETDANVLEAMHNKGAVPKTSFSVEDSKGQLSPAAKVTHNRDASPKSTTSSHKLLQKRNNSFTVVSEDTTVDFTTGIAHQQNVERTDSPIQEDSAILNGEAESEETSVRPKRQDSVYSEIAVLCTDDPNTDNSTETNVAEVFDAMVSNMQSAGDQKDVSDIYSKEVSDEMATSPLTGSTCTSMVASMYQSAISENGEEQNNSSDAVNISLSEVEKTDVVNKATSDPHAVLRNGKTTNGEEKNVDIYSTHFLGSSAPTTSKNASFDKLFSELDPSRKRETKKESETGIKFYTEDFTLVDHRMKLFLTMSVFGEEEEFECLIKVPVVQYGKPQERPAVLVSSNKSVHVLKVTGPESEVPSDWLQKLAHHPITELHYIDIGLGSQSFRLEFSGHGGCYTFLVRDSERCRRFLRVFTDLVRHSTISSNSQLKGITKNNVDTHDNIRSQVLKAGEESTPEVDTDITMYLLAYFNTDVGTKGKEPLPIAVVVTTTEICLTDVNHQWPLPRLQPALSASVMGTQFTLREGQKISNITNVNVYEDAPCNLSLDFLNEDTSEESSWHLLTETPESTEALVSAVKEPWEAMFGVDLQLTVHPTVAIHDM</sequence>
<feature type="domain" description="LKB1 serine/threonine kinase interacting protein 1 N-terminal" evidence="8">
    <location>
        <begin position="11"/>
        <end position="92"/>
    </location>
</feature>
<feature type="domain" description="STK11-interacting protein C-terminal PH" evidence="11">
    <location>
        <begin position="1348"/>
        <end position="1479"/>
    </location>
</feature>
<feature type="compositionally biased region" description="Basic and acidic residues" evidence="7">
    <location>
        <begin position="825"/>
        <end position="834"/>
    </location>
</feature>
<evidence type="ECO:0000259" key="11">
    <source>
        <dbReference type="Pfam" id="PF25624"/>
    </source>
</evidence>
<dbReference type="Pfam" id="PF23142">
    <property type="entry name" value="PH_PLEKHM2"/>
    <property type="match status" value="1"/>
</dbReference>
<feature type="compositionally biased region" description="Low complexity" evidence="7">
    <location>
        <begin position="715"/>
        <end position="727"/>
    </location>
</feature>
<feature type="domain" description="PLEKHM2 PH" evidence="9">
    <location>
        <begin position="1181"/>
        <end position="1309"/>
    </location>
</feature>
<dbReference type="InterPro" id="IPR057288">
    <property type="entry name" value="PH_PLEKHM2"/>
</dbReference>
<keyword evidence="5" id="KW-0433">Leucine-rich repeat</keyword>
<reference evidence="12" key="1">
    <citation type="submission" date="2022-01" db="EMBL/GenBank/DDBJ databases">
        <authorList>
            <person name="Braso-Vives M."/>
        </authorList>
    </citation>
    <scope>NUCLEOTIDE SEQUENCE</scope>
</reference>
<evidence type="ECO:0000256" key="4">
    <source>
        <dbReference type="ARBA" id="ARBA00022490"/>
    </source>
</evidence>
<comment type="subcellular location">
    <subcellularLocation>
        <location evidence="1">Cytoplasm</location>
    </subcellularLocation>
</comment>
<dbReference type="Gene3D" id="3.80.10.10">
    <property type="entry name" value="Ribonuclease Inhibitor"/>
    <property type="match status" value="2"/>
</dbReference>
<dbReference type="Proteomes" id="UP000838412">
    <property type="component" value="Chromosome 12"/>
</dbReference>
<dbReference type="InterPro" id="IPR003591">
    <property type="entry name" value="Leu-rich_rpt_typical-subtyp"/>
</dbReference>
<dbReference type="Pfam" id="PF25624">
    <property type="entry name" value="PH_S11IP_C"/>
    <property type="match status" value="1"/>
</dbReference>
<accession>A0A8J9YUB7</accession>
<evidence type="ECO:0000256" key="3">
    <source>
        <dbReference type="ARBA" id="ARBA00020683"/>
    </source>
</evidence>
<evidence type="ECO:0000259" key="9">
    <source>
        <dbReference type="Pfam" id="PF23142"/>
    </source>
</evidence>
<dbReference type="InterPro" id="IPR032675">
    <property type="entry name" value="LRR_dom_sf"/>
</dbReference>
<dbReference type="Pfam" id="PF15904">
    <property type="entry name" value="LIP1"/>
    <property type="match status" value="1"/>
</dbReference>
<dbReference type="SUPFAM" id="SSF52075">
    <property type="entry name" value="Outer arm dynein light chain 1"/>
    <property type="match status" value="1"/>
</dbReference>
<feature type="compositionally biased region" description="Basic and acidic residues" evidence="7">
    <location>
        <begin position="396"/>
        <end position="410"/>
    </location>
</feature>
<feature type="compositionally biased region" description="Polar residues" evidence="7">
    <location>
        <begin position="804"/>
        <end position="824"/>
    </location>
</feature>
<dbReference type="EMBL" id="OV696697">
    <property type="protein sequence ID" value="CAH1241867.1"/>
    <property type="molecule type" value="Genomic_DNA"/>
</dbReference>
<dbReference type="PANTHER" id="PTHR15454:SF69">
    <property type="entry name" value="SERINE_THREONINE-PROTEIN KINASE 11-INTERACTING PROTEIN"/>
    <property type="match status" value="1"/>
</dbReference>
<evidence type="ECO:0000256" key="5">
    <source>
        <dbReference type="ARBA" id="ARBA00022614"/>
    </source>
</evidence>
<feature type="compositionally biased region" description="Basic residues" evidence="7">
    <location>
        <begin position="370"/>
        <end position="380"/>
    </location>
</feature>
<dbReference type="Pfam" id="PF25357">
    <property type="entry name" value="PH_S11IP"/>
    <property type="match status" value="1"/>
</dbReference>
<name>A0A8J9YUB7_BRALA</name>
<dbReference type="PANTHER" id="PTHR15454">
    <property type="entry name" value="NISCHARIN RELATED"/>
    <property type="match status" value="1"/>
</dbReference>
<feature type="domain" description="Serine/threonine-protein kinase 11-interacting protein PH" evidence="10">
    <location>
        <begin position="524"/>
        <end position="632"/>
    </location>
</feature>
<dbReference type="InterPro" id="IPR001611">
    <property type="entry name" value="Leu-rich_rpt"/>
</dbReference>
<evidence type="ECO:0000256" key="6">
    <source>
        <dbReference type="ARBA" id="ARBA00022737"/>
    </source>
</evidence>
<feature type="compositionally biased region" description="Polar residues" evidence="7">
    <location>
        <begin position="755"/>
        <end position="789"/>
    </location>
</feature>
<evidence type="ECO:0000313" key="12">
    <source>
        <dbReference type="EMBL" id="CAH1241867.1"/>
    </source>
</evidence>
<evidence type="ECO:0000256" key="1">
    <source>
        <dbReference type="ARBA" id="ARBA00004496"/>
    </source>
</evidence>
<feature type="compositionally biased region" description="Polar residues" evidence="7">
    <location>
        <begin position="434"/>
        <end position="473"/>
    </location>
</feature>
<dbReference type="Pfam" id="PF13855">
    <property type="entry name" value="LRR_8"/>
    <property type="match status" value="1"/>
</dbReference>
<feature type="compositionally biased region" description="Basic residues" evidence="7">
    <location>
        <begin position="844"/>
        <end position="858"/>
    </location>
</feature>
<feature type="region of interest" description="Disordered" evidence="7">
    <location>
        <begin position="427"/>
        <end position="504"/>
    </location>
</feature>
<feature type="compositionally biased region" description="Polar residues" evidence="7">
    <location>
        <begin position="690"/>
        <end position="704"/>
    </location>
</feature>
<keyword evidence="4" id="KW-0963">Cytoplasm</keyword>
<comment type="similarity">
    <text evidence="2">Belongs to the STK11IP family.</text>
</comment>
<proteinExistence type="inferred from homology"/>
<dbReference type="PROSITE" id="PS51450">
    <property type="entry name" value="LRR"/>
    <property type="match status" value="3"/>
</dbReference>
<keyword evidence="6" id="KW-0677">Repeat</keyword>